<feature type="compositionally biased region" description="Low complexity" evidence="1">
    <location>
        <begin position="99"/>
        <end position="111"/>
    </location>
</feature>
<protein>
    <submittedName>
        <fullName evidence="2">Uncharacterized protein</fullName>
    </submittedName>
</protein>
<feature type="non-terminal residue" evidence="2">
    <location>
        <position position="215"/>
    </location>
</feature>
<gene>
    <name evidence="2" type="ORF">JBS370_LOCUS39074</name>
</gene>
<feature type="region of interest" description="Disordered" evidence="1">
    <location>
        <begin position="84"/>
        <end position="116"/>
    </location>
</feature>
<dbReference type="EMBL" id="CAJOBD010024769">
    <property type="protein sequence ID" value="CAF4260974.1"/>
    <property type="molecule type" value="Genomic_DNA"/>
</dbReference>
<organism evidence="2 3">
    <name type="scientific">Rotaria sordida</name>
    <dbReference type="NCBI Taxonomy" id="392033"/>
    <lineage>
        <taxon>Eukaryota</taxon>
        <taxon>Metazoa</taxon>
        <taxon>Spiralia</taxon>
        <taxon>Gnathifera</taxon>
        <taxon>Rotifera</taxon>
        <taxon>Eurotatoria</taxon>
        <taxon>Bdelloidea</taxon>
        <taxon>Philodinida</taxon>
        <taxon>Philodinidae</taxon>
        <taxon>Rotaria</taxon>
    </lineage>
</organism>
<comment type="caution">
    <text evidence="2">The sequence shown here is derived from an EMBL/GenBank/DDBJ whole genome shotgun (WGS) entry which is preliminary data.</text>
</comment>
<proteinExistence type="predicted"/>
<sequence>IISNMFNRLTINDNNKNSDQQYSVPSYHLMQPASFVMQPTQSILHVNDLDTSPFPVRDPRLNNDHHVFNEPLSTITNSAINQESSEVFQESPAKRHRSTANSVSTTSSAPPARKRFNPVLQSTGASQLSNMIGTTASSISRTRITTSKSVPEITQYVLPLAQTIKPLTKLCEETNQLIKQVIAQNEQQMRLLSELVNAPRELDKLTHELSYILQL</sequence>
<feature type="non-terminal residue" evidence="2">
    <location>
        <position position="1"/>
    </location>
</feature>
<evidence type="ECO:0000313" key="3">
    <source>
        <dbReference type="Proteomes" id="UP000663836"/>
    </source>
</evidence>
<dbReference type="AlphaFoldDB" id="A0A820FCQ9"/>
<evidence type="ECO:0000256" key="1">
    <source>
        <dbReference type="SAM" id="MobiDB-lite"/>
    </source>
</evidence>
<reference evidence="2" key="1">
    <citation type="submission" date="2021-02" db="EMBL/GenBank/DDBJ databases">
        <authorList>
            <person name="Nowell W R."/>
        </authorList>
    </citation>
    <scope>NUCLEOTIDE SEQUENCE</scope>
</reference>
<name>A0A820FCQ9_9BILA</name>
<evidence type="ECO:0000313" key="2">
    <source>
        <dbReference type="EMBL" id="CAF4260974.1"/>
    </source>
</evidence>
<dbReference type="Proteomes" id="UP000663836">
    <property type="component" value="Unassembled WGS sequence"/>
</dbReference>
<accession>A0A820FCQ9</accession>